<feature type="domain" description="Polyphosphate kinase N-terminal" evidence="1">
    <location>
        <begin position="1"/>
        <end position="95"/>
    </location>
</feature>
<dbReference type="GO" id="GO:0006799">
    <property type="term" value="P:polyphosphate biosynthetic process"/>
    <property type="evidence" value="ECO:0007669"/>
    <property type="project" value="InterPro"/>
</dbReference>
<dbReference type="InterPro" id="IPR025198">
    <property type="entry name" value="PPK_N_dom"/>
</dbReference>
<protein>
    <submittedName>
        <fullName evidence="2">Polyphosphate kinase</fullName>
        <ecNumber evidence="2">2.7.4.1</ecNumber>
    </submittedName>
</protein>
<dbReference type="Proteomes" id="UP000255167">
    <property type="component" value="Unassembled WGS sequence"/>
</dbReference>
<name>A0A378G0N5_KLEPN</name>
<dbReference type="PANTHER" id="PTHR30218:SF0">
    <property type="entry name" value="POLYPHOSPHATE KINASE"/>
    <property type="match status" value="1"/>
</dbReference>
<reference evidence="2 3" key="1">
    <citation type="submission" date="2018-06" db="EMBL/GenBank/DDBJ databases">
        <authorList>
            <consortium name="Pathogen Informatics"/>
            <person name="Doyle S."/>
        </authorList>
    </citation>
    <scope>NUCLEOTIDE SEQUENCE [LARGE SCALE GENOMIC DNA]</scope>
    <source>
        <strain evidence="2 3">NCTC9617</strain>
    </source>
</reference>
<accession>A0A378G0N5</accession>
<dbReference type="InterPro" id="IPR036832">
    <property type="entry name" value="PPK_N_dom_sf"/>
</dbReference>
<organism evidence="2 3">
    <name type="scientific">Klebsiella pneumoniae</name>
    <dbReference type="NCBI Taxonomy" id="573"/>
    <lineage>
        <taxon>Bacteria</taxon>
        <taxon>Pseudomonadati</taxon>
        <taxon>Pseudomonadota</taxon>
        <taxon>Gammaproteobacteria</taxon>
        <taxon>Enterobacterales</taxon>
        <taxon>Enterobacteriaceae</taxon>
        <taxon>Klebsiella/Raoultella group</taxon>
        <taxon>Klebsiella</taxon>
        <taxon>Klebsiella pneumoniae complex</taxon>
    </lineage>
</organism>
<dbReference type="Gene3D" id="1.20.58.310">
    <property type="entry name" value="Polyphosphate kinase N-terminal domain"/>
    <property type="match status" value="1"/>
</dbReference>
<proteinExistence type="predicted"/>
<evidence type="ECO:0000313" key="3">
    <source>
        <dbReference type="Proteomes" id="UP000255167"/>
    </source>
</evidence>
<evidence type="ECO:0000313" key="2">
    <source>
        <dbReference type="EMBL" id="STW49230.1"/>
    </source>
</evidence>
<keyword evidence="2" id="KW-0808">Transferase</keyword>
<dbReference type="AlphaFoldDB" id="A0A378G0N5"/>
<dbReference type="EMBL" id="UGNC01000005">
    <property type="protein sequence ID" value="STW49230.1"/>
    <property type="molecule type" value="Genomic_DNA"/>
</dbReference>
<dbReference type="PANTHER" id="PTHR30218">
    <property type="entry name" value="POLYPHOSPHATE KINASE"/>
    <property type="match status" value="1"/>
</dbReference>
<dbReference type="SUPFAM" id="SSF140356">
    <property type="entry name" value="PPK N-terminal domain-like"/>
    <property type="match status" value="1"/>
</dbReference>
<dbReference type="InterPro" id="IPR003414">
    <property type="entry name" value="PP_kinase"/>
</dbReference>
<dbReference type="EC" id="2.7.4.1" evidence="2"/>
<sequence length="124" mass="14232">MSFNERVLQEAADKSNPLIERMRFLGIYSNNLDEFYKVRFAELKRRIIISEEQGSTAHSRHLLGQNSGPRLKADQEFDSLYNELLLEMARNQIFLINERSCPSISRPGCATTSSSIYASISRRS</sequence>
<dbReference type="Pfam" id="PF13089">
    <property type="entry name" value="PP_kinase_N"/>
    <property type="match status" value="1"/>
</dbReference>
<keyword evidence="2" id="KW-0418">Kinase</keyword>
<dbReference type="GO" id="GO:0009358">
    <property type="term" value="C:polyphosphate kinase complex"/>
    <property type="evidence" value="ECO:0007669"/>
    <property type="project" value="InterPro"/>
</dbReference>
<dbReference type="GO" id="GO:0008976">
    <property type="term" value="F:polyphosphate kinase activity"/>
    <property type="evidence" value="ECO:0007669"/>
    <property type="project" value="UniProtKB-EC"/>
</dbReference>
<gene>
    <name evidence="2" type="primary">ppk_2</name>
    <name evidence="2" type="ORF">NCTC9617_05857</name>
</gene>
<evidence type="ECO:0000259" key="1">
    <source>
        <dbReference type="Pfam" id="PF13089"/>
    </source>
</evidence>